<protein>
    <submittedName>
        <fullName evidence="2">Uncharacterized protein</fullName>
    </submittedName>
</protein>
<reference evidence="2 3" key="1">
    <citation type="submission" date="2013-09" db="EMBL/GenBank/DDBJ databases">
        <title>Complete genome sequence of Spiroplasma mirum suckling mouse cataract agent.</title>
        <authorList>
            <person name="Landry C.A."/>
            <person name="Bastian F.O."/>
            <person name="Thune R.L."/>
        </authorList>
    </citation>
    <scope>NUCLEOTIDE SEQUENCE [LARGE SCALE GENOMIC DNA]</scope>
    <source>
        <strain evidence="2 3">SMCA</strain>
    </source>
</reference>
<dbReference type="RefSeq" id="WP_025317310.1">
    <property type="nucleotide sequence ID" value="NZ_CP002082.1"/>
</dbReference>
<gene>
    <name evidence="2" type="ORF">P344_03080</name>
</gene>
<dbReference type="AlphaFoldDB" id="W0GL11"/>
<accession>W0GL11</accession>
<feature type="region of interest" description="Disordered" evidence="1">
    <location>
        <begin position="103"/>
        <end position="170"/>
    </location>
</feature>
<dbReference type="Proteomes" id="UP000019260">
    <property type="component" value="Chromosome"/>
</dbReference>
<dbReference type="OrthoDB" id="387489at2"/>
<proteinExistence type="predicted"/>
<sequence>MAKDKMNEESIVTSRVSYGNIINPDRNTDELLEKKITPATIKVLLGQMDKDSEEYKALLKQYQQEVGSVKKPGVIRLNDKSHWEKARNKSQFINRYYRELTEKSKPPAATSVVEPAITKPAGQKAAKSKPAPKTKSPASKDSTAKISTSKKAVVKKATTPQPKVKTPKAVRPTALEKTTAKPIANKKPVNLIKPPIDDNEILKPGDVYSSWSSLDTSSFKNKLNSNVALSNELVKKPIIRRHELEETTEIKRELRPVFSEQITQIKRNGLSVVDFVINPEEKIEIEKNDEEILVRLITQKKSELAPGEFLPKAPAPPKPTPVKIIRSETDDLSIEERVILRLETKGKFQKLTSEEQEQLNSLRQQMAVKNNRSKKQFEKITGDDQILSPPVDEEWEHEQAQIAKDRYKKANYNHQFDEAKKPNLDQRLAYEQRMTQYLMNVKMQYEQGYNRQLSQELADFNRAINLSKAIKTTDTELQERILANRDESTAILRRHVMLLNQKQHIEIRLLNKQLLKNKTTKANIEDFIKKQKEFQDLLRIREEIKENRDLLITSLRTQAKLTQEARAKK</sequence>
<dbReference type="KEGG" id="smir:SMM_0523"/>
<dbReference type="STRING" id="838561.P344_03080"/>
<evidence type="ECO:0000313" key="2">
    <source>
        <dbReference type="EMBL" id="AHI57960.1"/>
    </source>
</evidence>
<dbReference type="PATRIC" id="fig|838561.3.peg.601"/>
<organism evidence="2 3">
    <name type="scientific">Spiroplasma mirum ATCC 29335</name>
    <dbReference type="NCBI Taxonomy" id="838561"/>
    <lineage>
        <taxon>Bacteria</taxon>
        <taxon>Bacillati</taxon>
        <taxon>Mycoplasmatota</taxon>
        <taxon>Mollicutes</taxon>
        <taxon>Entomoplasmatales</taxon>
        <taxon>Spiroplasmataceae</taxon>
        <taxon>Spiroplasma</taxon>
    </lineage>
</organism>
<dbReference type="EMBL" id="CP006720">
    <property type="protein sequence ID" value="AHI57960.1"/>
    <property type="molecule type" value="Genomic_DNA"/>
</dbReference>
<evidence type="ECO:0000256" key="1">
    <source>
        <dbReference type="SAM" id="MobiDB-lite"/>
    </source>
</evidence>
<feature type="compositionally biased region" description="Low complexity" evidence="1">
    <location>
        <begin position="133"/>
        <end position="159"/>
    </location>
</feature>
<evidence type="ECO:0000313" key="3">
    <source>
        <dbReference type="Proteomes" id="UP000019260"/>
    </source>
</evidence>
<dbReference type="HOGENOM" id="CLU_512768_0_0_14"/>
<dbReference type="KEGG" id="smia:P344_03080"/>
<keyword evidence="3" id="KW-1185">Reference proteome</keyword>
<name>W0GL11_9MOLU</name>